<evidence type="ECO:0000313" key="2">
    <source>
        <dbReference type="EMBL" id="OGG30344.1"/>
    </source>
</evidence>
<evidence type="ECO:0000313" key="3">
    <source>
        <dbReference type="Proteomes" id="UP000178461"/>
    </source>
</evidence>
<sequence>MVIIALSASNSTSLLMHIAATTVRFSTTVHGFMTAIFVAIVLTVTIFSDVPISSKNNIAFLTSNIQKKNTKNRL</sequence>
<accession>A0A1F6B071</accession>
<comment type="caution">
    <text evidence="2">The sequence shown here is derived from an EMBL/GenBank/DDBJ whole genome shotgun (WGS) entry which is preliminary data.</text>
</comment>
<dbReference type="AlphaFoldDB" id="A0A1F6B071"/>
<keyword evidence="1" id="KW-0472">Membrane</keyword>
<keyword evidence="1" id="KW-1133">Transmembrane helix</keyword>
<dbReference type="Proteomes" id="UP000178461">
    <property type="component" value="Unassembled WGS sequence"/>
</dbReference>
<reference evidence="2 3" key="1">
    <citation type="journal article" date="2016" name="Nat. Commun.">
        <title>Thousands of microbial genomes shed light on interconnected biogeochemical processes in an aquifer system.</title>
        <authorList>
            <person name="Anantharaman K."/>
            <person name="Brown C.T."/>
            <person name="Hug L.A."/>
            <person name="Sharon I."/>
            <person name="Castelle C.J."/>
            <person name="Probst A.J."/>
            <person name="Thomas B.C."/>
            <person name="Singh A."/>
            <person name="Wilkins M.J."/>
            <person name="Karaoz U."/>
            <person name="Brodie E.L."/>
            <person name="Williams K.H."/>
            <person name="Hubbard S.S."/>
            <person name="Banfield J.F."/>
        </authorList>
    </citation>
    <scope>NUCLEOTIDE SEQUENCE [LARGE SCALE GENOMIC DNA]</scope>
</reference>
<protein>
    <submittedName>
        <fullName evidence="2">Uncharacterized protein</fullName>
    </submittedName>
</protein>
<proteinExistence type="predicted"/>
<keyword evidence="1" id="KW-0812">Transmembrane</keyword>
<dbReference type="EMBL" id="MFJW01000002">
    <property type="protein sequence ID" value="OGG30344.1"/>
    <property type="molecule type" value="Genomic_DNA"/>
</dbReference>
<gene>
    <name evidence="2" type="ORF">A2971_01985</name>
</gene>
<name>A0A1F6B071_9BACT</name>
<evidence type="ECO:0000256" key="1">
    <source>
        <dbReference type="SAM" id="Phobius"/>
    </source>
</evidence>
<organism evidence="2 3">
    <name type="scientific">Candidatus Gottesmanbacteria bacterium RIFCSPLOWO2_01_FULL_46_21</name>
    <dbReference type="NCBI Taxonomy" id="1798393"/>
    <lineage>
        <taxon>Bacteria</taxon>
        <taxon>Candidatus Gottesmaniibacteriota</taxon>
    </lineage>
</organism>
<feature type="transmembrane region" description="Helical" evidence="1">
    <location>
        <begin position="29"/>
        <end position="47"/>
    </location>
</feature>